<accession>A0AAJ1X1C4</accession>
<dbReference type="EMBL" id="JAUTAN010000001">
    <property type="protein sequence ID" value="MDQ1103254.1"/>
    <property type="molecule type" value="Genomic_DNA"/>
</dbReference>
<proteinExistence type="predicted"/>
<dbReference type="Proteomes" id="UP001239215">
    <property type="component" value="Unassembled WGS sequence"/>
</dbReference>
<dbReference type="AlphaFoldDB" id="A0AAJ1X1C4"/>
<dbReference type="RefSeq" id="WP_307198684.1">
    <property type="nucleotide sequence ID" value="NZ_JAUTAN010000001.1"/>
</dbReference>
<evidence type="ECO:0000313" key="3">
    <source>
        <dbReference type="Proteomes" id="UP001239215"/>
    </source>
</evidence>
<sequence length="68" mass="7442">MAVDGTEAERASFVLGGYNAALTFAFVLVVTIAARGWFFWIALAVYLAAFIVGNLLLLRRARGRIRGH</sequence>
<gene>
    <name evidence="2" type="ORF">QE405_000538</name>
</gene>
<protein>
    <submittedName>
        <fullName evidence="2">Uncharacterized protein (DUF983 family)</fullName>
    </submittedName>
</protein>
<feature type="transmembrane region" description="Helical" evidence="1">
    <location>
        <begin position="12"/>
        <end position="32"/>
    </location>
</feature>
<keyword evidence="1" id="KW-0812">Transmembrane</keyword>
<keyword evidence="1" id="KW-0472">Membrane</keyword>
<feature type="transmembrane region" description="Helical" evidence="1">
    <location>
        <begin position="38"/>
        <end position="58"/>
    </location>
</feature>
<evidence type="ECO:0000256" key="1">
    <source>
        <dbReference type="SAM" id="Phobius"/>
    </source>
</evidence>
<evidence type="ECO:0000313" key="2">
    <source>
        <dbReference type="EMBL" id="MDQ1103254.1"/>
    </source>
</evidence>
<reference evidence="2" key="1">
    <citation type="submission" date="2023-07" db="EMBL/GenBank/DDBJ databases">
        <title>Functional and genomic diversity of the sorghum phyllosphere microbiome.</title>
        <authorList>
            <person name="Shade A."/>
        </authorList>
    </citation>
    <scope>NUCLEOTIDE SEQUENCE</scope>
    <source>
        <strain evidence="2">SORGH_AS_1067</strain>
    </source>
</reference>
<organism evidence="2 3">
    <name type="scientific">Nocardioides zeae</name>
    <dbReference type="NCBI Taxonomy" id="1457234"/>
    <lineage>
        <taxon>Bacteria</taxon>
        <taxon>Bacillati</taxon>
        <taxon>Actinomycetota</taxon>
        <taxon>Actinomycetes</taxon>
        <taxon>Propionibacteriales</taxon>
        <taxon>Nocardioidaceae</taxon>
        <taxon>Nocardioides</taxon>
    </lineage>
</organism>
<comment type="caution">
    <text evidence="2">The sequence shown here is derived from an EMBL/GenBank/DDBJ whole genome shotgun (WGS) entry which is preliminary data.</text>
</comment>
<name>A0AAJ1X1C4_9ACTN</name>
<keyword evidence="1" id="KW-1133">Transmembrane helix</keyword>